<accession>A0A2Z6DY44</accession>
<sequence>MATVHKQVLIDRPAEAMFALVDYCEHYPEFLPWCGGTEVHQRTEHLTDATLKVDFHGVKTQFRTVNQKQPPLEMRITLKEGPFKHLHGHWRFKPLGAIGCKIEFELHYEFANKLLDKVLGPVFDKIAQTFVDAFVARAHAISPEVWAALPGYRSERSE</sequence>
<dbReference type="Pfam" id="PF03364">
    <property type="entry name" value="Polyketide_cyc"/>
    <property type="match status" value="1"/>
</dbReference>
<dbReference type="EMBL" id="AP018558">
    <property type="protein sequence ID" value="BBD77421.1"/>
    <property type="molecule type" value="Genomic_DNA"/>
</dbReference>
<keyword evidence="3" id="KW-0830">Ubiquinone</keyword>
<dbReference type="InterPro" id="IPR044996">
    <property type="entry name" value="COQ10-like"/>
</dbReference>
<name>A0A2Z6DY44_HYDTE</name>
<dbReference type="RefSeq" id="WP_119335159.1">
    <property type="nucleotide sequence ID" value="NZ_AP018558.1"/>
</dbReference>
<dbReference type="InterPro" id="IPR023393">
    <property type="entry name" value="START-like_dom_sf"/>
</dbReference>
<dbReference type="InterPro" id="IPR005031">
    <property type="entry name" value="COQ10_START"/>
</dbReference>
<evidence type="ECO:0000256" key="1">
    <source>
        <dbReference type="ARBA" id="ARBA00008918"/>
    </source>
</evidence>
<dbReference type="SUPFAM" id="SSF55961">
    <property type="entry name" value="Bet v1-like"/>
    <property type="match status" value="1"/>
</dbReference>
<reference evidence="3 4" key="1">
    <citation type="submission" date="2018-04" db="EMBL/GenBank/DDBJ databases">
        <title>Complete genome sequence of Hydrogenophilus thermoluteolus TH-1.</title>
        <authorList>
            <person name="Arai H."/>
        </authorList>
    </citation>
    <scope>NUCLEOTIDE SEQUENCE [LARGE SCALE GENOMIC DNA]</scope>
    <source>
        <strain evidence="3 4">TH-1</strain>
    </source>
</reference>
<dbReference type="OrthoDB" id="9804759at2"/>
<dbReference type="Proteomes" id="UP000262004">
    <property type="component" value="Chromosome"/>
</dbReference>
<dbReference type="KEGG" id="htl:HPTL_1157"/>
<organism evidence="3 4">
    <name type="scientific">Hydrogenophilus thermoluteolus</name>
    <name type="common">Pseudomonas hydrogenothermophila</name>
    <dbReference type="NCBI Taxonomy" id="297"/>
    <lineage>
        <taxon>Bacteria</taxon>
        <taxon>Pseudomonadati</taxon>
        <taxon>Pseudomonadota</taxon>
        <taxon>Hydrogenophilia</taxon>
        <taxon>Hydrogenophilales</taxon>
        <taxon>Hydrogenophilaceae</taxon>
        <taxon>Hydrogenophilus</taxon>
    </lineage>
</organism>
<evidence type="ECO:0000313" key="3">
    <source>
        <dbReference type="EMBL" id="BBD77421.1"/>
    </source>
</evidence>
<dbReference type="PANTHER" id="PTHR12901:SF10">
    <property type="entry name" value="COENZYME Q-BINDING PROTEIN COQ10, MITOCHONDRIAL"/>
    <property type="match status" value="1"/>
</dbReference>
<dbReference type="GO" id="GO:0045333">
    <property type="term" value="P:cellular respiration"/>
    <property type="evidence" value="ECO:0007669"/>
    <property type="project" value="InterPro"/>
</dbReference>
<protein>
    <submittedName>
        <fullName evidence="3">Ubiquinone-binding protein</fullName>
    </submittedName>
</protein>
<comment type="similarity">
    <text evidence="1">Belongs to the ribosome association toxin RatA family.</text>
</comment>
<dbReference type="GO" id="GO:0048039">
    <property type="term" value="F:ubiquinone binding"/>
    <property type="evidence" value="ECO:0007669"/>
    <property type="project" value="InterPro"/>
</dbReference>
<keyword evidence="4" id="KW-1185">Reference proteome</keyword>
<dbReference type="Gene3D" id="3.30.530.20">
    <property type="match status" value="1"/>
</dbReference>
<gene>
    <name evidence="3" type="ORF">HPTL_1157</name>
</gene>
<feature type="domain" description="Coenzyme Q-binding protein COQ10 START" evidence="2">
    <location>
        <begin position="10"/>
        <end position="134"/>
    </location>
</feature>
<evidence type="ECO:0000259" key="2">
    <source>
        <dbReference type="Pfam" id="PF03364"/>
    </source>
</evidence>
<proteinExistence type="inferred from homology"/>
<dbReference type="PANTHER" id="PTHR12901">
    <property type="entry name" value="SPERM PROTEIN HOMOLOG"/>
    <property type="match status" value="1"/>
</dbReference>
<dbReference type="AlphaFoldDB" id="A0A2Z6DY44"/>
<dbReference type="CDD" id="cd07813">
    <property type="entry name" value="COQ10p_like"/>
    <property type="match status" value="1"/>
</dbReference>
<evidence type="ECO:0000313" key="4">
    <source>
        <dbReference type="Proteomes" id="UP000262004"/>
    </source>
</evidence>